<evidence type="ECO:0000256" key="4">
    <source>
        <dbReference type="SAM" id="MobiDB-lite"/>
    </source>
</evidence>
<dbReference type="GO" id="GO:0005634">
    <property type="term" value="C:nucleus"/>
    <property type="evidence" value="ECO:0007669"/>
    <property type="project" value="InterPro"/>
</dbReference>
<feature type="region of interest" description="Disordered" evidence="4">
    <location>
        <begin position="149"/>
        <end position="271"/>
    </location>
</feature>
<organism evidence="6 7">
    <name type="scientific">Serendipita indica (strain DSM 11827)</name>
    <name type="common">Root endophyte fungus</name>
    <name type="synonym">Piriformospora indica</name>
    <dbReference type="NCBI Taxonomy" id="1109443"/>
    <lineage>
        <taxon>Eukaryota</taxon>
        <taxon>Fungi</taxon>
        <taxon>Dikarya</taxon>
        <taxon>Basidiomycota</taxon>
        <taxon>Agaricomycotina</taxon>
        <taxon>Agaricomycetes</taxon>
        <taxon>Sebacinales</taxon>
        <taxon>Serendipitaceae</taxon>
        <taxon>Serendipita</taxon>
    </lineage>
</organism>
<evidence type="ECO:0000256" key="3">
    <source>
        <dbReference type="SAM" id="Coils"/>
    </source>
</evidence>
<feature type="region of interest" description="Disordered" evidence="4">
    <location>
        <begin position="312"/>
        <end position="769"/>
    </location>
</feature>
<dbReference type="STRING" id="1109443.G4TCJ0"/>
<comment type="caution">
    <text evidence="6">The sequence shown here is derived from an EMBL/GenBank/DDBJ whole genome shotgun (WGS) entry which is preliminary data.</text>
</comment>
<dbReference type="Proteomes" id="UP000007148">
    <property type="component" value="Unassembled WGS sequence"/>
</dbReference>
<feature type="compositionally biased region" description="Basic and acidic residues" evidence="4">
    <location>
        <begin position="479"/>
        <end position="494"/>
    </location>
</feature>
<feature type="region of interest" description="Disordered" evidence="4">
    <location>
        <begin position="785"/>
        <end position="835"/>
    </location>
</feature>
<evidence type="ECO:0000313" key="7">
    <source>
        <dbReference type="Proteomes" id="UP000007148"/>
    </source>
</evidence>
<feature type="compositionally biased region" description="Acidic residues" evidence="4">
    <location>
        <begin position="707"/>
        <end position="719"/>
    </location>
</feature>
<dbReference type="InterPro" id="IPR011515">
    <property type="entry name" value="Shugoshin_C"/>
</dbReference>
<name>G4TCJ0_SERID</name>
<evidence type="ECO:0000256" key="1">
    <source>
        <dbReference type="ARBA" id="ARBA00010845"/>
    </source>
</evidence>
<dbReference type="EMBL" id="CAFZ01000045">
    <property type="protein sequence ID" value="CCA69043.1"/>
    <property type="molecule type" value="Genomic_DNA"/>
</dbReference>
<reference evidence="6 7" key="1">
    <citation type="journal article" date="2011" name="PLoS Pathog.">
        <title>Endophytic Life Strategies Decoded by Genome and Transcriptome Analyses of the Mutualistic Root Symbiont Piriformospora indica.</title>
        <authorList>
            <person name="Zuccaro A."/>
            <person name="Lahrmann U."/>
            <person name="Guldener U."/>
            <person name="Langen G."/>
            <person name="Pfiffi S."/>
            <person name="Biedenkopf D."/>
            <person name="Wong P."/>
            <person name="Samans B."/>
            <person name="Grimm C."/>
            <person name="Basiewicz M."/>
            <person name="Murat C."/>
            <person name="Martin F."/>
            <person name="Kogel K.H."/>
        </authorList>
    </citation>
    <scope>NUCLEOTIDE SEQUENCE [LARGE SCALE GENOMIC DNA]</scope>
    <source>
        <strain evidence="6 7">DSM 11827</strain>
    </source>
</reference>
<dbReference type="GO" id="GO:0000775">
    <property type="term" value="C:chromosome, centromeric region"/>
    <property type="evidence" value="ECO:0007669"/>
    <property type="project" value="InterPro"/>
</dbReference>
<feature type="compositionally biased region" description="Low complexity" evidence="4">
    <location>
        <begin position="623"/>
        <end position="638"/>
    </location>
</feature>
<accession>G4TCJ0</accession>
<evidence type="ECO:0000256" key="2">
    <source>
        <dbReference type="ARBA" id="ARBA00022829"/>
    </source>
</evidence>
<dbReference type="OMA" id="RTSWINT"/>
<feature type="coiled-coil region" evidence="3">
    <location>
        <begin position="39"/>
        <end position="66"/>
    </location>
</feature>
<feature type="compositionally biased region" description="Acidic residues" evidence="4">
    <location>
        <begin position="393"/>
        <end position="405"/>
    </location>
</feature>
<proteinExistence type="inferred from homology"/>
<feature type="domain" description="Shugoshin C-terminal" evidence="5">
    <location>
        <begin position="594"/>
        <end position="616"/>
    </location>
</feature>
<feature type="compositionally biased region" description="Basic and acidic residues" evidence="4">
    <location>
        <begin position="262"/>
        <end position="271"/>
    </location>
</feature>
<dbReference type="InParanoid" id="G4TCJ0"/>
<feature type="compositionally biased region" description="Polar residues" evidence="4">
    <location>
        <begin position="208"/>
        <end position="242"/>
    </location>
</feature>
<feature type="compositionally biased region" description="Low complexity" evidence="4">
    <location>
        <begin position="249"/>
        <end position="260"/>
    </location>
</feature>
<feature type="compositionally biased region" description="Low complexity" evidence="4">
    <location>
        <begin position="182"/>
        <end position="196"/>
    </location>
</feature>
<dbReference type="Pfam" id="PF07557">
    <property type="entry name" value="Shugoshin_C"/>
    <property type="match status" value="1"/>
</dbReference>
<protein>
    <recommendedName>
        <fullName evidence="5">Shugoshin C-terminal domain-containing protein</fullName>
    </recommendedName>
</protein>
<dbReference type="HOGENOM" id="CLU_340124_0_0_1"/>
<evidence type="ECO:0000259" key="5">
    <source>
        <dbReference type="Pfam" id="PF07557"/>
    </source>
</evidence>
<dbReference type="GO" id="GO:0045132">
    <property type="term" value="P:meiotic chromosome segregation"/>
    <property type="evidence" value="ECO:0007669"/>
    <property type="project" value="InterPro"/>
</dbReference>
<dbReference type="eggNOG" id="ENOG502R24I">
    <property type="taxonomic scope" value="Eukaryota"/>
</dbReference>
<feature type="compositionally biased region" description="Polar residues" evidence="4">
    <location>
        <begin position="661"/>
        <end position="681"/>
    </location>
</feature>
<feature type="compositionally biased region" description="Basic and acidic residues" evidence="4">
    <location>
        <begin position="805"/>
        <end position="835"/>
    </location>
</feature>
<feature type="compositionally biased region" description="Low complexity" evidence="4">
    <location>
        <begin position="154"/>
        <end position="166"/>
    </location>
</feature>
<keyword evidence="2" id="KW-0159">Chromosome partition</keyword>
<sequence>MSRRDSRNSLGARQSNALEEFENFKKKYLLVNKHIAKLNSSLNVRIEELLSKIAELNIDNLRLRASELSLSRKLESEQEKSRRLYMEAEAATQLFYSQITSLRDEFGIGKSAGTNPLREQAAAARNRLPKIPAPPIARLARPPEFETLAEAAEESTSPRSSRRTAYSPPPDPVTPVSRHRSTGSTPTSGTAAETTKTPPPGQEENRRSSVPLSMEITNGSSPLTACISSVENLALSPSPTQSPKDDKGPPSVAPAATPAVEKLPESKDEIPHMTFKLNGLRRISRRPSGLLMTEQDKFGVPPAKNTAMPVSVEIPSLESKAGQGSYPTPLSAKDVSSTPPRSRSMLAPPGVSPATSTKSIPMSPVLSANPALSPPPTKKISLTRRQLDFGIVDSEDQSDEDDDAESGEKMPVAEGLLGIESDSVVGKRAMKRKEPEDGDDIFSAAPKPATSRKRQERRRDTGPVHTGMVLQEKSSIDTILKDRESKDSLRDVTNERTTPPLVIRPTDEKPKISVGIGIGKPAPSVKSAENGIPPLSVAGLAAKLERLSTRPKPPAPPAPLPLPSSDKDVKIPLADEDVPVDAKPESVGAELGRRESGRQRKSVNYKEPSLLSKMRKPDPGPQSSSSAPSSSGSFTTTSLQAAQKPPRRKKGSISLIGDVVNDSTASLVSNEGETRIASGTVTGEMPQPIDIDRKRRRTAPFRRFGDLSDDDDDDSEEDQPGNTKQSTPAPNQSRYTFSGLQGLRGPSILSRGANPIVGSAPPSASSASETISVAVARTTAALRMAPGAARERLREEITSGITSGARREREKERLREEERERERERARETPNDVAV</sequence>
<feature type="compositionally biased region" description="Polar residues" evidence="4">
    <location>
        <begin position="720"/>
        <end position="739"/>
    </location>
</feature>
<dbReference type="OrthoDB" id="5394106at2759"/>
<dbReference type="AlphaFoldDB" id="G4TCJ0"/>
<feature type="compositionally biased region" description="Low complexity" evidence="4">
    <location>
        <begin position="759"/>
        <end position="768"/>
    </location>
</feature>
<comment type="similarity">
    <text evidence="1">Belongs to the shugoshin family.</text>
</comment>
<keyword evidence="3" id="KW-0175">Coiled coil</keyword>
<feature type="compositionally biased region" description="Pro residues" evidence="4">
    <location>
        <begin position="551"/>
        <end position="562"/>
    </location>
</feature>
<keyword evidence="7" id="KW-1185">Reference proteome</keyword>
<evidence type="ECO:0000313" key="6">
    <source>
        <dbReference type="EMBL" id="CCA69043.1"/>
    </source>
</evidence>
<gene>
    <name evidence="6" type="ORF">PIIN_02902</name>
</gene>